<keyword evidence="2" id="KW-1185">Reference proteome</keyword>
<dbReference type="AlphaFoldDB" id="A0A6G1HJ30"/>
<protein>
    <submittedName>
        <fullName evidence="1">Uncharacterized protein</fullName>
    </submittedName>
</protein>
<evidence type="ECO:0000313" key="1">
    <source>
        <dbReference type="EMBL" id="KAF2395869.1"/>
    </source>
</evidence>
<gene>
    <name evidence="1" type="ORF">EJ06DRAFT_585617</name>
</gene>
<evidence type="ECO:0000313" key="2">
    <source>
        <dbReference type="Proteomes" id="UP000799640"/>
    </source>
</evidence>
<dbReference type="EMBL" id="ML996710">
    <property type="protein sequence ID" value="KAF2395869.1"/>
    <property type="molecule type" value="Genomic_DNA"/>
</dbReference>
<dbReference type="Proteomes" id="UP000799640">
    <property type="component" value="Unassembled WGS sequence"/>
</dbReference>
<name>A0A6G1HJ30_9PEZI</name>
<reference evidence="1" key="1">
    <citation type="journal article" date="2020" name="Stud. Mycol.">
        <title>101 Dothideomycetes genomes: a test case for predicting lifestyles and emergence of pathogens.</title>
        <authorList>
            <person name="Haridas S."/>
            <person name="Albert R."/>
            <person name="Binder M."/>
            <person name="Bloem J."/>
            <person name="Labutti K."/>
            <person name="Salamov A."/>
            <person name="Andreopoulos B."/>
            <person name="Baker S."/>
            <person name="Barry K."/>
            <person name="Bills G."/>
            <person name="Bluhm B."/>
            <person name="Cannon C."/>
            <person name="Castanera R."/>
            <person name="Culley D."/>
            <person name="Daum C."/>
            <person name="Ezra D."/>
            <person name="Gonzalez J."/>
            <person name="Henrissat B."/>
            <person name="Kuo A."/>
            <person name="Liang C."/>
            <person name="Lipzen A."/>
            <person name="Lutzoni F."/>
            <person name="Magnuson J."/>
            <person name="Mondo S."/>
            <person name="Nolan M."/>
            <person name="Ohm R."/>
            <person name="Pangilinan J."/>
            <person name="Park H.-J."/>
            <person name="Ramirez L."/>
            <person name="Alfaro M."/>
            <person name="Sun H."/>
            <person name="Tritt A."/>
            <person name="Yoshinaga Y."/>
            <person name="Zwiers L.-H."/>
            <person name="Turgeon B."/>
            <person name="Goodwin S."/>
            <person name="Spatafora J."/>
            <person name="Crous P."/>
            <person name="Grigoriev I."/>
        </authorList>
    </citation>
    <scope>NUCLEOTIDE SEQUENCE</scope>
    <source>
        <strain evidence="1">CBS 262.69</strain>
    </source>
</reference>
<sequence length="129" mass="14230">MLSSSSSVTSKPWLKWSESGIKTHMRDLSHCDFSSSQMWTESCTQFTSQNCSRKERFIGREAELAGKGLDYKGLLVHFDAAFHFTNVEGDEESVAGCAPSCASGGTFSSDAACRTLVARSGRSWSWYLH</sequence>
<organism evidence="1 2">
    <name type="scientific">Trichodelitschia bisporula</name>
    <dbReference type="NCBI Taxonomy" id="703511"/>
    <lineage>
        <taxon>Eukaryota</taxon>
        <taxon>Fungi</taxon>
        <taxon>Dikarya</taxon>
        <taxon>Ascomycota</taxon>
        <taxon>Pezizomycotina</taxon>
        <taxon>Dothideomycetes</taxon>
        <taxon>Dothideomycetes incertae sedis</taxon>
        <taxon>Phaeotrichales</taxon>
        <taxon>Phaeotrichaceae</taxon>
        <taxon>Trichodelitschia</taxon>
    </lineage>
</organism>
<accession>A0A6G1HJ30</accession>
<proteinExistence type="predicted"/>